<dbReference type="GO" id="GO:0006629">
    <property type="term" value="P:lipid metabolic process"/>
    <property type="evidence" value="ECO:0007669"/>
    <property type="project" value="InterPro"/>
</dbReference>
<protein>
    <submittedName>
        <fullName evidence="4">Delta 12 fatty acid desaturase</fullName>
    </submittedName>
</protein>
<sequence length="470" mass="53311">MAGPTTTTASTRPASAVKTRSSKVQPSTGYVNGPNGTHIQSHEKGQAFKVPEFTVKQLLDAIPAHCFHRSAIKSLRYVVQDLAIYGSFSYAAWHIPTLLTYLDLPYWPNLALKVVLYNVYWFAAGCIGMGIWVLAHEAGHGAFSESKILNDIVGWIFHSIWMVPYHSWRISHGKHHAACGSATRDEVFAARTRSDRKLPAFNPDKEDFFGMEVSEDRQHETHSAITEAFSDAPIVVLARLIGHQIFGLPLYLIINASGQKHYGWSVNHFLPSSKIFKSRDFWDIIWSDVGIATVIGIMVYWSKMRSWQEMATFWLVPYMWVNHWLVLITFLQHTDPLIPHYSNETWNFSRGALATVDRNVLGFVGAYLQHGISETHICHHVSSKIPHYNAWEATEALKVFLGEHYVYSTENVFVSLWKNFQECQFVEDGADYMFYKNRHGLAKTFPHSEKGSVSDSAIELEDPEDGTKAN</sequence>
<dbReference type="Pfam" id="PF00487">
    <property type="entry name" value="FA_desaturase"/>
    <property type="match status" value="1"/>
</dbReference>
<accession>A0A0F7SXQ6</accession>
<feature type="region of interest" description="Disordered" evidence="1">
    <location>
        <begin position="1"/>
        <end position="34"/>
    </location>
</feature>
<feature type="transmembrane region" description="Helical" evidence="2">
    <location>
        <begin position="313"/>
        <end position="331"/>
    </location>
</feature>
<dbReference type="PANTHER" id="PTHR32100">
    <property type="entry name" value="OMEGA-6 FATTY ACID DESATURASE, CHLOROPLASTIC"/>
    <property type="match status" value="1"/>
</dbReference>
<feature type="compositionally biased region" description="Polar residues" evidence="1">
    <location>
        <begin position="18"/>
        <end position="34"/>
    </location>
</feature>
<reference evidence="4" key="1">
    <citation type="submission" date="2014-08" db="EMBL/GenBank/DDBJ databases">
        <authorList>
            <person name="Sharma Rahul"/>
            <person name="Thines Marco"/>
        </authorList>
    </citation>
    <scope>NUCLEOTIDE SEQUENCE</scope>
</reference>
<dbReference type="CDD" id="cd03507">
    <property type="entry name" value="Delta12-FADS-like"/>
    <property type="match status" value="1"/>
</dbReference>
<dbReference type="AlphaFoldDB" id="A0A0F7SXQ6"/>
<dbReference type="GO" id="GO:0016491">
    <property type="term" value="F:oxidoreductase activity"/>
    <property type="evidence" value="ECO:0007669"/>
    <property type="project" value="InterPro"/>
</dbReference>
<feature type="compositionally biased region" description="Low complexity" evidence="1">
    <location>
        <begin position="1"/>
        <end position="16"/>
    </location>
</feature>
<proteinExistence type="predicted"/>
<feature type="domain" description="Fatty acid desaturase" evidence="3">
    <location>
        <begin position="120"/>
        <end position="407"/>
    </location>
</feature>
<name>A0A0F7SXQ6_PHARH</name>
<evidence type="ECO:0000259" key="3">
    <source>
        <dbReference type="Pfam" id="PF00487"/>
    </source>
</evidence>
<evidence type="ECO:0000313" key="4">
    <source>
        <dbReference type="EMBL" id="CED84978.1"/>
    </source>
</evidence>
<feature type="transmembrane region" description="Helical" evidence="2">
    <location>
        <begin position="114"/>
        <end position="135"/>
    </location>
</feature>
<keyword evidence="2" id="KW-0472">Membrane</keyword>
<feature type="region of interest" description="Disordered" evidence="1">
    <location>
        <begin position="447"/>
        <end position="470"/>
    </location>
</feature>
<keyword evidence="2" id="KW-0812">Transmembrane</keyword>
<feature type="transmembrane region" description="Helical" evidence="2">
    <location>
        <begin position="281"/>
        <end position="301"/>
    </location>
</feature>
<dbReference type="InterPro" id="IPR005804">
    <property type="entry name" value="FA_desaturase_dom"/>
</dbReference>
<organism evidence="4">
    <name type="scientific">Phaffia rhodozyma</name>
    <name type="common">Yeast</name>
    <name type="synonym">Xanthophyllomyces dendrorhous</name>
    <dbReference type="NCBI Taxonomy" id="264483"/>
    <lineage>
        <taxon>Eukaryota</taxon>
        <taxon>Fungi</taxon>
        <taxon>Dikarya</taxon>
        <taxon>Basidiomycota</taxon>
        <taxon>Agaricomycotina</taxon>
        <taxon>Tremellomycetes</taxon>
        <taxon>Cystofilobasidiales</taxon>
        <taxon>Mrakiaceae</taxon>
        <taxon>Phaffia</taxon>
    </lineage>
</organism>
<evidence type="ECO:0000256" key="2">
    <source>
        <dbReference type="SAM" id="Phobius"/>
    </source>
</evidence>
<feature type="transmembrane region" description="Helical" evidence="2">
    <location>
        <begin position="82"/>
        <end position="102"/>
    </location>
</feature>
<evidence type="ECO:0000256" key="1">
    <source>
        <dbReference type="SAM" id="MobiDB-lite"/>
    </source>
</evidence>
<dbReference type="InterPro" id="IPR012171">
    <property type="entry name" value="Fatty_acid_desaturase"/>
</dbReference>
<keyword evidence="2" id="KW-1133">Transmembrane helix</keyword>
<dbReference type="EMBL" id="LN483332">
    <property type="protein sequence ID" value="CED84978.1"/>
    <property type="molecule type" value="Genomic_DNA"/>
</dbReference>